<dbReference type="InterPro" id="IPR007357">
    <property type="entry name" value="PhrB-like"/>
</dbReference>
<evidence type="ECO:0000313" key="2">
    <source>
        <dbReference type="Proteomes" id="UP000186720"/>
    </source>
</evidence>
<dbReference type="InterPro" id="IPR014729">
    <property type="entry name" value="Rossmann-like_a/b/a_fold"/>
</dbReference>
<dbReference type="OrthoDB" id="5288100at2"/>
<dbReference type="InterPro" id="IPR036134">
    <property type="entry name" value="Crypto/Photolyase_FAD-like_sf"/>
</dbReference>
<protein>
    <recommendedName>
        <fullName evidence="3">Cryptochrome/photolyase family protein</fullName>
    </recommendedName>
</protein>
<dbReference type="Gene3D" id="1.10.10.1710">
    <property type="entry name" value="Deoxyribodipyrimidine photolyase-related"/>
    <property type="match status" value="1"/>
</dbReference>
<dbReference type="EMBL" id="MPPL01000001">
    <property type="protein sequence ID" value="OKS87943.1"/>
    <property type="molecule type" value="Genomic_DNA"/>
</dbReference>
<comment type="caution">
    <text evidence="1">The sequence shown here is derived from an EMBL/GenBank/DDBJ whole genome shotgun (WGS) entry which is preliminary data.</text>
</comment>
<sequence length="511" mass="60128">MTKTLRLILGDQLNSKHSWFAKNDLEVYYVLMEVMQEQQYVMHHVQKILAFFAAMRNFAHQLTKAGHRVIYIKLDDTDNLQNFDTNLQQLISRHKINRFEYQLPDEYRLDEQLKAFCQTLSIDSGVADTEHFLTTRYEVRDFFGDRKSYLMETFYRNMRTRLGILMQGKDPLGNKWNFDHDNRKKYDYKVPLQEPIRFDHNVLALKAMIDKMGVKYFGKVDAEEFGWPLSRTEALQSLSYFCENLLPHFGTYEDAMLNEHISLFHSRLSFAQNVKMISPVEITTAVLAQWDKNKEAITLAQVEGFVRQVIGWREFMRGVYWAKMPAYETLNFFNHQSKLPKWFWDGNTKMNCLGKCIGQSLDSAWAHHIQRLMVIGNFALLSGSNPDEVDQWYLGVYIDALQWVEITNTRGMSQFADGGIIASKPYVSSAAYINKMSDYCKNCHYDYKKKYGDRACPFNSLYWNFFDRNAEALERNPRIGMMYKIMRKFPAEELRKINEQAEVYLGMVDDL</sequence>
<accession>A0A1Q6A1Q8</accession>
<gene>
    <name evidence="1" type="ORF">RG47T_3407</name>
</gene>
<dbReference type="SUPFAM" id="SSF48173">
    <property type="entry name" value="Cryptochrome/photolyase FAD-binding domain"/>
    <property type="match status" value="1"/>
</dbReference>
<dbReference type="Gene3D" id="3.40.50.620">
    <property type="entry name" value="HUPs"/>
    <property type="match status" value="1"/>
</dbReference>
<reference evidence="1 2" key="1">
    <citation type="submission" date="2016-11" db="EMBL/GenBank/DDBJ databases">
        <title>Whole Genome Sequencing of Mucilaginibacter polytrichastri RG4-7(T) isolated from the moss sample.</title>
        <authorList>
            <person name="Li Y."/>
        </authorList>
    </citation>
    <scope>NUCLEOTIDE SEQUENCE [LARGE SCALE GENOMIC DNA]</scope>
    <source>
        <strain evidence="1 2">RG4-7</strain>
    </source>
</reference>
<evidence type="ECO:0008006" key="3">
    <source>
        <dbReference type="Google" id="ProtNLM"/>
    </source>
</evidence>
<dbReference type="STRING" id="1302689.RG47T_3407"/>
<proteinExistence type="predicted"/>
<dbReference type="PANTHER" id="PTHR38657:SF1">
    <property type="entry name" value="SLR1343 PROTEIN"/>
    <property type="match status" value="1"/>
</dbReference>
<dbReference type="Proteomes" id="UP000186720">
    <property type="component" value="Unassembled WGS sequence"/>
</dbReference>
<dbReference type="InterPro" id="IPR052551">
    <property type="entry name" value="UV-DNA_repair_photolyase"/>
</dbReference>
<dbReference type="Gene3D" id="1.25.40.80">
    <property type="match status" value="1"/>
</dbReference>
<organism evidence="1 2">
    <name type="scientific">Mucilaginibacter polytrichastri</name>
    <dbReference type="NCBI Taxonomy" id="1302689"/>
    <lineage>
        <taxon>Bacteria</taxon>
        <taxon>Pseudomonadati</taxon>
        <taxon>Bacteroidota</taxon>
        <taxon>Sphingobacteriia</taxon>
        <taxon>Sphingobacteriales</taxon>
        <taxon>Sphingobacteriaceae</taxon>
        <taxon>Mucilaginibacter</taxon>
    </lineage>
</organism>
<name>A0A1Q6A1Q8_9SPHI</name>
<dbReference type="AlphaFoldDB" id="A0A1Q6A1Q8"/>
<keyword evidence="2" id="KW-1185">Reference proteome</keyword>
<evidence type="ECO:0000313" key="1">
    <source>
        <dbReference type="EMBL" id="OKS87943.1"/>
    </source>
</evidence>
<dbReference type="RefSeq" id="WP_074490476.1">
    <property type="nucleotide sequence ID" value="NZ_FPAM01000020.1"/>
</dbReference>
<dbReference type="PANTHER" id="PTHR38657">
    <property type="entry name" value="SLR1343 PROTEIN"/>
    <property type="match status" value="1"/>
</dbReference>
<dbReference type="Gene3D" id="1.10.579.10">
    <property type="entry name" value="DNA Cyclobutane Dipyrimidine Photolyase, subunit A, domain 3"/>
    <property type="match status" value="1"/>
</dbReference>
<dbReference type="Pfam" id="PF04244">
    <property type="entry name" value="DPRP"/>
    <property type="match status" value="1"/>
</dbReference>